<evidence type="ECO:0000256" key="6">
    <source>
        <dbReference type="ARBA" id="ARBA00023136"/>
    </source>
</evidence>
<evidence type="ECO:0000256" key="5">
    <source>
        <dbReference type="ARBA" id="ARBA00022989"/>
    </source>
</evidence>
<evidence type="ECO:0000256" key="2">
    <source>
        <dbReference type="ARBA" id="ARBA00022475"/>
    </source>
</evidence>
<proteinExistence type="predicted"/>
<evidence type="ECO:0000256" key="4">
    <source>
        <dbReference type="ARBA" id="ARBA00022692"/>
    </source>
</evidence>
<dbReference type="EMBL" id="JALDAY010000008">
    <property type="protein sequence ID" value="MCI3274982.1"/>
    <property type="molecule type" value="Genomic_DNA"/>
</dbReference>
<dbReference type="PANTHER" id="PTHR22926">
    <property type="entry name" value="PHOSPHO-N-ACETYLMURAMOYL-PENTAPEPTIDE-TRANSFERASE"/>
    <property type="match status" value="1"/>
</dbReference>
<organism evidence="8 9">
    <name type="scientific">Streptomyces cylindrosporus</name>
    <dbReference type="NCBI Taxonomy" id="2927583"/>
    <lineage>
        <taxon>Bacteria</taxon>
        <taxon>Bacillati</taxon>
        <taxon>Actinomycetota</taxon>
        <taxon>Actinomycetes</taxon>
        <taxon>Kitasatosporales</taxon>
        <taxon>Streptomycetaceae</taxon>
        <taxon>Streptomyces</taxon>
    </lineage>
</organism>
<feature type="transmembrane region" description="Helical" evidence="7">
    <location>
        <begin position="142"/>
        <end position="161"/>
    </location>
</feature>
<reference evidence="8" key="1">
    <citation type="submission" date="2022-03" db="EMBL/GenBank/DDBJ databases">
        <title>Streptomyces 7R015 and 7R016 isolated from Barleria lupulina in Thailand.</title>
        <authorList>
            <person name="Kanchanasin P."/>
            <person name="Phongsopitanun W."/>
            <person name="Tanasupawat S."/>
        </authorList>
    </citation>
    <scope>NUCLEOTIDE SEQUENCE</scope>
    <source>
        <strain evidence="8">7R015</strain>
    </source>
</reference>
<dbReference type="CDD" id="cd06853">
    <property type="entry name" value="GT_WecA_like"/>
    <property type="match status" value="1"/>
</dbReference>
<feature type="transmembrane region" description="Helical" evidence="7">
    <location>
        <begin position="294"/>
        <end position="315"/>
    </location>
</feature>
<feature type="transmembrane region" description="Helical" evidence="7">
    <location>
        <begin position="6"/>
        <end position="27"/>
    </location>
</feature>
<evidence type="ECO:0000256" key="1">
    <source>
        <dbReference type="ARBA" id="ARBA00004651"/>
    </source>
</evidence>
<feature type="transmembrane region" description="Helical" evidence="7">
    <location>
        <begin position="167"/>
        <end position="184"/>
    </location>
</feature>
<dbReference type="Proteomes" id="UP001165269">
    <property type="component" value="Unassembled WGS sequence"/>
</dbReference>
<feature type="transmembrane region" description="Helical" evidence="7">
    <location>
        <begin position="118"/>
        <end position="137"/>
    </location>
</feature>
<keyword evidence="9" id="KW-1185">Reference proteome</keyword>
<dbReference type="RefSeq" id="WP_242768724.1">
    <property type="nucleotide sequence ID" value="NZ_JALDAY010000008.1"/>
</dbReference>
<gene>
    <name evidence="8" type="ORF">MQP27_28265</name>
</gene>
<keyword evidence="6 7" id="KW-0472">Membrane</keyword>
<protein>
    <submittedName>
        <fullName evidence="8">Undecaprenyl/decaprenyl-phosphate alpha-N-acetylglucosaminyl 1-phosphate transferase</fullName>
    </submittedName>
</protein>
<evidence type="ECO:0000256" key="3">
    <source>
        <dbReference type="ARBA" id="ARBA00022679"/>
    </source>
</evidence>
<feature type="transmembrane region" description="Helical" evidence="7">
    <location>
        <begin position="267"/>
        <end position="288"/>
    </location>
</feature>
<keyword evidence="3 8" id="KW-0808">Transferase</keyword>
<evidence type="ECO:0000256" key="7">
    <source>
        <dbReference type="SAM" id="Phobius"/>
    </source>
</evidence>
<dbReference type="Pfam" id="PF00953">
    <property type="entry name" value="Glycos_transf_4"/>
    <property type="match status" value="1"/>
</dbReference>
<comment type="caution">
    <text evidence="8">The sequence shown here is derived from an EMBL/GenBank/DDBJ whole genome shotgun (WGS) entry which is preliminary data.</text>
</comment>
<keyword evidence="4 7" id="KW-0812">Transmembrane</keyword>
<feature type="transmembrane region" description="Helical" evidence="7">
    <location>
        <begin position="191"/>
        <end position="212"/>
    </location>
</feature>
<feature type="transmembrane region" description="Helical" evidence="7">
    <location>
        <begin position="95"/>
        <end position="112"/>
    </location>
</feature>
<feature type="transmembrane region" description="Helical" evidence="7">
    <location>
        <begin position="39"/>
        <end position="58"/>
    </location>
</feature>
<feature type="transmembrane region" description="Helical" evidence="7">
    <location>
        <begin position="224"/>
        <end position="246"/>
    </location>
</feature>
<name>A0ABS9YCL9_9ACTN</name>
<sequence>MLYGIVAATSALLVAAVLSALGRAPALRLGVVDRRRQRRLPLFGGVAIVLATCLVTVAGDRVGVARLGGGVGRLLVAGAAVAALGLVADVRRVKMRVLVVGTGVAAACVVPYEETGVAGGVLAVAWVVFVALAFRALDHADALAGTVGVVTAFGVGACAAAEVMDGLAVLLSVLAAALTGFLMHNWHPARVGLGSCGSLFTGFLLASAAVFTRAGYGIASSAGVLFSLTAVASADVILVVLVRRLGGRPLSRRGPDHLAHRLRRSGLTPAGVTVLLGLGAFSGVLVGVLVHVGWIAGSGALWVGAGVLGVVGVLLRIPGSSPRGPASPQVTGQLRVRNG</sequence>
<dbReference type="PANTHER" id="PTHR22926:SF3">
    <property type="entry name" value="UNDECAPRENYL-PHOSPHATE ALPHA-N-ACETYLGLUCOSAMINYL 1-PHOSPHATE TRANSFERASE"/>
    <property type="match status" value="1"/>
</dbReference>
<feature type="transmembrane region" description="Helical" evidence="7">
    <location>
        <begin position="70"/>
        <end position="88"/>
    </location>
</feature>
<comment type="subcellular location">
    <subcellularLocation>
        <location evidence="1">Cell membrane</location>
        <topology evidence="1">Multi-pass membrane protein</topology>
    </subcellularLocation>
</comment>
<evidence type="ECO:0000313" key="8">
    <source>
        <dbReference type="EMBL" id="MCI3274982.1"/>
    </source>
</evidence>
<accession>A0ABS9YCL9</accession>
<dbReference type="GO" id="GO:0016740">
    <property type="term" value="F:transferase activity"/>
    <property type="evidence" value="ECO:0007669"/>
    <property type="project" value="UniProtKB-KW"/>
</dbReference>
<evidence type="ECO:0000313" key="9">
    <source>
        <dbReference type="Proteomes" id="UP001165269"/>
    </source>
</evidence>
<keyword evidence="2" id="KW-1003">Cell membrane</keyword>
<keyword evidence="5 7" id="KW-1133">Transmembrane helix</keyword>
<dbReference type="InterPro" id="IPR000715">
    <property type="entry name" value="Glycosyl_transferase_4"/>
</dbReference>